<accession>A0A919CGK7</accession>
<name>A0A919CGK7_9ACTN</name>
<dbReference type="PRINTS" id="PR00413">
    <property type="entry name" value="HADHALOGNASE"/>
</dbReference>
<sequence>MDTVLFDMFGVIARTQSAQSRAALEHASGIQPGLFWECYWGERLPYDRGDLTGPAYWRSVGRRAGTEFDDRRVAELLELDLESWSRVDEDMVSLAEGLSASGVRLGMLSNIPFEIADMFEADHARVLRLFPVLGFSCRIGRAKPDPESFGWCLEGLGVEPGRVLFVDDTERNVTAARELGLGGHHFTSAAGLREELAARGLTRG</sequence>
<proteinExistence type="predicted"/>
<dbReference type="SUPFAM" id="SSF56784">
    <property type="entry name" value="HAD-like"/>
    <property type="match status" value="1"/>
</dbReference>
<dbReference type="AlphaFoldDB" id="A0A919CGK7"/>
<dbReference type="Proteomes" id="UP000654947">
    <property type="component" value="Unassembled WGS sequence"/>
</dbReference>
<dbReference type="CDD" id="cd02603">
    <property type="entry name" value="HAD_sEH-N_like"/>
    <property type="match status" value="1"/>
</dbReference>
<dbReference type="InterPro" id="IPR023214">
    <property type="entry name" value="HAD_sf"/>
</dbReference>
<protein>
    <recommendedName>
        <fullName evidence="3">HAD family phosphatase</fullName>
    </recommendedName>
</protein>
<dbReference type="PANTHER" id="PTHR43611:SF3">
    <property type="entry name" value="FLAVIN MONONUCLEOTIDE HYDROLASE 1, CHLOROPLATIC"/>
    <property type="match status" value="1"/>
</dbReference>
<dbReference type="PANTHER" id="PTHR43611">
    <property type="entry name" value="ALPHA-D-GLUCOSE 1-PHOSPHATE PHOSPHATASE"/>
    <property type="match status" value="1"/>
</dbReference>
<dbReference type="SFLD" id="SFLDS00003">
    <property type="entry name" value="Haloacid_Dehalogenase"/>
    <property type="match status" value="1"/>
</dbReference>
<dbReference type="EMBL" id="BMXL01000004">
    <property type="protein sequence ID" value="GHD20099.1"/>
    <property type="molecule type" value="Genomic_DNA"/>
</dbReference>
<dbReference type="Pfam" id="PF00702">
    <property type="entry name" value="Hydrolase"/>
    <property type="match status" value="1"/>
</dbReference>
<evidence type="ECO:0000313" key="1">
    <source>
        <dbReference type="EMBL" id="GHD20099.1"/>
    </source>
</evidence>
<reference evidence="1 2" key="1">
    <citation type="journal article" date="2014" name="Int. J. Syst. Evol. Microbiol.">
        <title>Complete genome sequence of Corynebacterium casei LMG S-19264T (=DSM 44701T), isolated from a smear-ripened cheese.</title>
        <authorList>
            <consortium name="US DOE Joint Genome Institute (JGI-PGF)"/>
            <person name="Walter F."/>
            <person name="Albersmeier A."/>
            <person name="Kalinowski J."/>
            <person name="Ruckert C."/>
        </authorList>
    </citation>
    <scope>NUCLEOTIDE SEQUENCE [LARGE SCALE GENOMIC DNA]</scope>
    <source>
        <strain evidence="1 2">KCTC 19473</strain>
    </source>
</reference>
<evidence type="ECO:0008006" key="3">
    <source>
        <dbReference type="Google" id="ProtNLM"/>
    </source>
</evidence>
<dbReference type="RefSeq" id="WP_193517527.1">
    <property type="nucleotide sequence ID" value="NZ_BMXL01000004.1"/>
</dbReference>
<dbReference type="SFLD" id="SFLDG01129">
    <property type="entry name" value="C1.5:_HAD__Beta-PGM__Phosphata"/>
    <property type="match status" value="1"/>
</dbReference>
<evidence type="ECO:0000313" key="2">
    <source>
        <dbReference type="Proteomes" id="UP000654947"/>
    </source>
</evidence>
<organism evidence="1 2">
    <name type="scientific">Nocardiopsis kunsanensis</name>
    <dbReference type="NCBI Taxonomy" id="141693"/>
    <lineage>
        <taxon>Bacteria</taxon>
        <taxon>Bacillati</taxon>
        <taxon>Actinomycetota</taxon>
        <taxon>Actinomycetes</taxon>
        <taxon>Streptosporangiales</taxon>
        <taxon>Nocardiopsidaceae</taxon>
        <taxon>Nocardiopsis</taxon>
    </lineage>
</organism>
<dbReference type="NCBIfam" id="TIGR01509">
    <property type="entry name" value="HAD-SF-IA-v3"/>
    <property type="match status" value="1"/>
</dbReference>
<dbReference type="InterPro" id="IPR006439">
    <property type="entry name" value="HAD-SF_hydro_IA"/>
</dbReference>
<comment type="caution">
    <text evidence="1">The sequence shown here is derived from an EMBL/GenBank/DDBJ whole genome shotgun (WGS) entry which is preliminary data.</text>
</comment>
<dbReference type="Gene3D" id="3.40.50.1000">
    <property type="entry name" value="HAD superfamily/HAD-like"/>
    <property type="match status" value="1"/>
</dbReference>
<gene>
    <name evidence="1" type="ORF">GCM10007147_11750</name>
</gene>
<dbReference type="InterPro" id="IPR036412">
    <property type="entry name" value="HAD-like_sf"/>
</dbReference>
<keyword evidence="2" id="KW-1185">Reference proteome</keyword>